<protein>
    <submittedName>
        <fullName evidence="2">Uncharacterized protein</fullName>
    </submittedName>
</protein>
<evidence type="ECO:0000313" key="2">
    <source>
        <dbReference type="EMBL" id="MEE1944965.1"/>
    </source>
</evidence>
<gene>
    <name evidence="2" type="ORF">VRU48_07600</name>
</gene>
<keyword evidence="1" id="KW-0732">Signal</keyword>
<feature type="chain" id="PRO_5045058137" evidence="1">
    <location>
        <begin position="26"/>
        <end position="132"/>
    </location>
</feature>
<dbReference type="RefSeq" id="WP_330107319.1">
    <property type="nucleotide sequence ID" value="NZ_JAZDQT010000001.1"/>
</dbReference>
<organism evidence="2 3">
    <name type="scientific">Pedobacter albus</name>
    <dbReference type="NCBI Taxonomy" id="3113905"/>
    <lineage>
        <taxon>Bacteria</taxon>
        <taxon>Pseudomonadati</taxon>
        <taxon>Bacteroidota</taxon>
        <taxon>Sphingobacteriia</taxon>
        <taxon>Sphingobacteriales</taxon>
        <taxon>Sphingobacteriaceae</taxon>
        <taxon>Pedobacter</taxon>
    </lineage>
</organism>
<dbReference type="EMBL" id="JAZDQT010000001">
    <property type="protein sequence ID" value="MEE1944965.1"/>
    <property type="molecule type" value="Genomic_DNA"/>
</dbReference>
<dbReference type="Proteomes" id="UP001336835">
    <property type="component" value="Unassembled WGS sequence"/>
</dbReference>
<accession>A0ABU7I664</accession>
<sequence length="132" mass="14134">MKTTARYLVLALTAALCLFSGFKPEVNQPKQLRKVWPPIVVTENFTADNGVPGSASISYTAGQVYTGVQATIQGLGTINLTSVSHSPGTINVDKFEGYVAGSYYEYYIYVTVSGSPTLGWRIDSATATSIVI</sequence>
<name>A0ABU7I664_9SPHI</name>
<feature type="signal peptide" evidence="1">
    <location>
        <begin position="1"/>
        <end position="25"/>
    </location>
</feature>
<reference evidence="2 3" key="1">
    <citation type="submission" date="2024-01" db="EMBL/GenBank/DDBJ databases">
        <title>Pedobacter sp. nov., isolated from fresh soil.</title>
        <authorList>
            <person name="Le N.T.T."/>
        </authorList>
    </citation>
    <scope>NUCLEOTIDE SEQUENCE [LARGE SCALE GENOMIC DNA]</scope>
    <source>
        <strain evidence="2 3">KR3-3</strain>
    </source>
</reference>
<evidence type="ECO:0000313" key="3">
    <source>
        <dbReference type="Proteomes" id="UP001336835"/>
    </source>
</evidence>
<proteinExistence type="predicted"/>
<keyword evidence="3" id="KW-1185">Reference proteome</keyword>
<evidence type="ECO:0000256" key="1">
    <source>
        <dbReference type="SAM" id="SignalP"/>
    </source>
</evidence>
<comment type="caution">
    <text evidence="2">The sequence shown here is derived from an EMBL/GenBank/DDBJ whole genome shotgun (WGS) entry which is preliminary data.</text>
</comment>